<accession>A0A0S4QNG4</accession>
<name>A0A0S4QNG4_9ACTN</name>
<proteinExistence type="predicted"/>
<sequence length="110" mass="11572">MDEREVVLGEYRRAARPGASAARAHAIALNVNIQEIDGGATKPLERDARMVGRLFAYAAAGLPFAGDHRIGMGVGDDAPWAGAPLGPDSGRDRLSGDGRRVVAMQIHLGL</sequence>
<protein>
    <submittedName>
        <fullName evidence="1">Uncharacterized protein</fullName>
    </submittedName>
</protein>
<dbReference type="RefSeq" id="WP_091277148.1">
    <property type="nucleotide sequence ID" value="NZ_FAOZ01000008.1"/>
</dbReference>
<dbReference type="AlphaFoldDB" id="A0A0S4QNG4"/>
<organism evidence="1 2">
    <name type="scientific">Parafrankia irregularis</name>
    <dbReference type="NCBI Taxonomy" id="795642"/>
    <lineage>
        <taxon>Bacteria</taxon>
        <taxon>Bacillati</taxon>
        <taxon>Actinomycetota</taxon>
        <taxon>Actinomycetes</taxon>
        <taxon>Frankiales</taxon>
        <taxon>Frankiaceae</taxon>
        <taxon>Parafrankia</taxon>
    </lineage>
</organism>
<dbReference type="EMBL" id="FAOZ01000008">
    <property type="protein sequence ID" value="CUU56562.1"/>
    <property type="molecule type" value="Genomic_DNA"/>
</dbReference>
<dbReference type="Proteomes" id="UP000198802">
    <property type="component" value="Unassembled WGS sequence"/>
</dbReference>
<evidence type="ECO:0000313" key="2">
    <source>
        <dbReference type="Proteomes" id="UP000198802"/>
    </source>
</evidence>
<reference evidence="2" key="1">
    <citation type="submission" date="2015-11" db="EMBL/GenBank/DDBJ databases">
        <authorList>
            <person name="Varghese N."/>
        </authorList>
    </citation>
    <scope>NUCLEOTIDE SEQUENCE [LARGE SCALE GENOMIC DNA]</scope>
    <source>
        <strain evidence="2">DSM 45899</strain>
    </source>
</reference>
<evidence type="ECO:0000313" key="1">
    <source>
        <dbReference type="EMBL" id="CUU56562.1"/>
    </source>
</evidence>
<gene>
    <name evidence="1" type="ORF">Ga0074812_10890</name>
</gene>
<keyword evidence="2" id="KW-1185">Reference proteome</keyword>